<evidence type="ECO:0000313" key="1">
    <source>
        <dbReference type="EMBL" id="ABK66056.1"/>
    </source>
</evidence>
<evidence type="ECO:0000313" key="2">
    <source>
        <dbReference type="Proteomes" id="UP000001574"/>
    </source>
</evidence>
<sequence length="41" mass="4253">MTPAIGGDRNHLGWYLLGEPQNISRPGCAPGGTTLSSTPKT</sequence>
<protein>
    <submittedName>
        <fullName evidence="1">Uncharacterized protein</fullName>
    </submittedName>
</protein>
<accession>A0A0H2ZW58</accession>
<reference evidence="1 2" key="1">
    <citation type="submission" date="2006-10" db="EMBL/GenBank/DDBJ databases">
        <authorList>
            <person name="Fleischmann R.D."/>
            <person name="Dodson R.J."/>
            <person name="Haft D.H."/>
            <person name="Merkel J.S."/>
            <person name="Nelson W.C."/>
            <person name="Fraser C.M."/>
        </authorList>
    </citation>
    <scope>NUCLEOTIDE SEQUENCE [LARGE SCALE GENOMIC DNA]</scope>
    <source>
        <strain evidence="1 2">104</strain>
    </source>
</reference>
<dbReference type="AlphaFoldDB" id="A0A0H2ZW58"/>
<name>A0A0H2ZW58_MYCA1</name>
<proteinExistence type="predicted"/>
<dbReference type="EMBL" id="CP000479">
    <property type="protein sequence ID" value="ABK66056.1"/>
    <property type="molecule type" value="Genomic_DNA"/>
</dbReference>
<gene>
    <name evidence="1" type="ordered locus">MAV_0957</name>
</gene>
<dbReference type="Proteomes" id="UP000001574">
    <property type="component" value="Chromosome"/>
</dbReference>
<organism evidence="1 2">
    <name type="scientific">Mycobacterium avium (strain 104)</name>
    <dbReference type="NCBI Taxonomy" id="243243"/>
    <lineage>
        <taxon>Bacteria</taxon>
        <taxon>Bacillati</taxon>
        <taxon>Actinomycetota</taxon>
        <taxon>Actinomycetes</taxon>
        <taxon>Mycobacteriales</taxon>
        <taxon>Mycobacteriaceae</taxon>
        <taxon>Mycobacterium</taxon>
        <taxon>Mycobacterium avium complex (MAC)</taxon>
    </lineage>
</organism>
<dbReference type="HOGENOM" id="CLU_3272966_0_0_11"/>
<dbReference type="KEGG" id="mav:MAV_0957"/>